<evidence type="ECO:0000313" key="1">
    <source>
        <dbReference type="EMBL" id="OGG62438.1"/>
    </source>
</evidence>
<reference evidence="1 2" key="1">
    <citation type="journal article" date="2016" name="Nat. Commun.">
        <title>Thousands of microbial genomes shed light on interconnected biogeochemical processes in an aquifer system.</title>
        <authorList>
            <person name="Anantharaman K."/>
            <person name="Brown C.T."/>
            <person name="Hug L.A."/>
            <person name="Sharon I."/>
            <person name="Castelle C.J."/>
            <person name="Probst A.J."/>
            <person name="Thomas B.C."/>
            <person name="Singh A."/>
            <person name="Wilkins M.J."/>
            <person name="Karaoz U."/>
            <person name="Brodie E.L."/>
            <person name="Williams K.H."/>
            <person name="Hubbard S.S."/>
            <person name="Banfield J.F."/>
        </authorList>
    </citation>
    <scope>NUCLEOTIDE SEQUENCE [LARGE SCALE GENOMIC DNA]</scope>
</reference>
<dbReference type="AlphaFoldDB" id="A0A1F6DLY3"/>
<dbReference type="EMBL" id="MFLE01000004">
    <property type="protein sequence ID" value="OGG62438.1"/>
    <property type="molecule type" value="Genomic_DNA"/>
</dbReference>
<name>A0A1F6DLY3_9BACT</name>
<protein>
    <submittedName>
        <fullName evidence="1">Uncharacterized protein</fullName>
    </submittedName>
</protein>
<dbReference type="SUPFAM" id="SSF50939">
    <property type="entry name" value="Sialidases"/>
    <property type="match status" value="2"/>
</dbReference>
<evidence type="ECO:0000313" key="2">
    <source>
        <dbReference type="Proteomes" id="UP000176511"/>
    </source>
</evidence>
<dbReference type="Proteomes" id="UP000176511">
    <property type="component" value="Unassembled WGS sequence"/>
</dbReference>
<accession>A0A1F6DLY3</accession>
<dbReference type="InterPro" id="IPR036278">
    <property type="entry name" value="Sialidase_sf"/>
</dbReference>
<comment type="caution">
    <text evidence="1">The sequence shown here is derived from an EMBL/GenBank/DDBJ whole genome shotgun (WGS) entry which is preliminary data.</text>
</comment>
<gene>
    <name evidence="1" type="ORF">A3C87_02430</name>
</gene>
<organism evidence="1 2">
    <name type="scientific">Candidatus Kaiserbacteria bacterium RIFCSPHIGHO2_02_FULL_49_34</name>
    <dbReference type="NCBI Taxonomy" id="1798491"/>
    <lineage>
        <taxon>Bacteria</taxon>
        <taxon>Candidatus Kaiseribacteriota</taxon>
    </lineage>
</organism>
<sequence length="605" mass="63885">MKNIQIFTALIAVSFVLIVGIVLRYTGAADVATTAEIQNEPPTIDTVRYSTTAYGADNLSISGILPNIGTDRVVHINGQVTDLNGENDIASSTLSLNFYRISKSIGCVTDKNDCYRVIPCDTSYIEGDDTQIAYDCPVSLAYWVDATDSASAYGSDTWVAHVTVSDVAGLQTQSAATIEVNSLLALNLPEAIDYGTRSLGEVSSSTTNIETIITQRGNTKADVQLSGSNMGCSAIGTLATSTQAWALESVGHTASTILTDTLTAAKRNILLRTDESNELSANLYWNIAIPTSGVKGTCTGANTIAVIAKAQAGIEWTSRTSAADNFWHSVTYGNNLFVAVAGIGESNRVMTSPDGITWTPHEAAVANFWASVTFGQGIFVAVAISGSSNRVMTSPDGITWTPRTAAVNNNWKSVTYGNGLFVAVSYSGSGNRVMTSPDGITWTSRASAADNSWESVTYGNGVFVAVALSGTGNRVMTSPDGITWTLRTPAVDNDWRSVTYGNGIFVAVSDSGSSNRVMTSPDGITWTSQTSAADNGWDSVTYGNDLFVAVSYDGTGNRVMTSPDGITWISRVSAVDNSWKSVVYGDGRFVAVSSDGTSNRVMTSD</sequence>
<proteinExistence type="predicted"/>
<dbReference type="STRING" id="1798491.A3C87_02430"/>